<feature type="domain" description="MMS19 C-terminal" evidence="6">
    <location>
        <begin position="537"/>
        <end position="1003"/>
    </location>
</feature>
<reference evidence="8 9" key="1">
    <citation type="journal article" date="2019" name="Sci. Rep.">
        <title>Comparative genomics of chytrid fungi reveal insights into the obligate biotrophic and pathogenic lifestyle of Synchytrium endobioticum.</title>
        <authorList>
            <person name="van de Vossenberg B.T.L.H."/>
            <person name="Warris S."/>
            <person name="Nguyen H.D.T."/>
            <person name="van Gent-Pelzer M.P.E."/>
            <person name="Joly D.L."/>
            <person name="van de Geest H.C."/>
            <person name="Bonants P.J.M."/>
            <person name="Smith D.S."/>
            <person name="Levesque C.A."/>
            <person name="van der Lee T.A.J."/>
        </authorList>
    </citation>
    <scope>NUCLEOTIDE SEQUENCE [LARGE SCALE GENOMIC DNA]</scope>
    <source>
        <strain evidence="8 9">CBS 809.83</strain>
    </source>
</reference>
<dbReference type="Pfam" id="PF12460">
    <property type="entry name" value="MMS19_C"/>
    <property type="match status" value="1"/>
</dbReference>
<evidence type="ECO:0000256" key="3">
    <source>
        <dbReference type="ARBA" id="ARBA00022737"/>
    </source>
</evidence>
<dbReference type="InterPro" id="IPR024687">
    <property type="entry name" value="MMS19_C"/>
</dbReference>
<dbReference type="InterPro" id="IPR039920">
    <property type="entry name" value="MMS19"/>
</dbReference>
<evidence type="ECO:0000256" key="5">
    <source>
        <dbReference type="RuleBase" id="RU367072"/>
    </source>
</evidence>
<dbReference type="GO" id="GO:0051604">
    <property type="term" value="P:protein maturation"/>
    <property type="evidence" value="ECO:0007669"/>
    <property type="project" value="UniProtKB-UniRule"/>
</dbReference>
<comment type="similarity">
    <text evidence="2 5">Belongs to the MET18/MMS19 family.</text>
</comment>
<dbReference type="Pfam" id="PF14500">
    <property type="entry name" value="MMS19_N"/>
    <property type="match status" value="1"/>
</dbReference>
<keyword evidence="4 5" id="KW-0539">Nucleus</keyword>
<dbReference type="PANTHER" id="PTHR12891">
    <property type="entry name" value="DNA REPAIR/TRANSCRIPTION PROTEIN MET18/MMS19"/>
    <property type="match status" value="1"/>
</dbReference>
<evidence type="ECO:0000259" key="7">
    <source>
        <dbReference type="Pfam" id="PF14500"/>
    </source>
</evidence>
<dbReference type="EMBL" id="QEAQ01000042">
    <property type="protein sequence ID" value="TPX58071.1"/>
    <property type="molecule type" value="Genomic_DNA"/>
</dbReference>
<dbReference type="Proteomes" id="UP000318582">
    <property type="component" value="Unassembled WGS sequence"/>
</dbReference>
<feature type="domain" description="MMS19 N-terminal" evidence="7">
    <location>
        <begin position="40"/>
        <end position="287"/>
    </location>
</feature>
<evidence type="ECO:0000313" key="8">
    <source>
        <dbReference type="EMBL" id="TPX58071.1"/>
    </source>
</evidence>
<evidence type="ECO:0000313" key="9">
    <source>
        <dbReference type="Proteomes" id="UP000318582"/>
    </source>
</evidence>
<organism evidence="8 9">
    <name type="scientific">Powellomyces hirtus</name>
    <dbReference type="NCBI Taxonomy" id="109895"/>
    <lineage>
        <taxon>Eukaryota</taxon>
        <taxon>Fungi</taxon>
        <taxon>Fungi incertae sedis</taxon>
        <taxon>Chytridiomycota</taxon>
        <taxon>Chytridiomycota incertae sedis</taxon>
        <taxon>Chytridiomycetes</taxon>
        <taxon>Spizellomycetales</taxon>
        <taxon>Powellomycetaceae</taxon>
        <taxon>Powellomyces</taxon>
    </lineage>
</organism>
<dbReference type="SUPFAM" id="SSF48371">
    <property type="entry name" value="ARM repeat"/>
    <property type="match status" value="1"/>
</dbReference>
<comment type="caution">
    <text evidence="8">The sequence shown here is derived from an EMBL/GenBank/DDBJ whole genome shotgun (WGS) entry which is preliminary data.</text>
</comment>
<gene>
    <name evidence="8" type="ORF">PhCBS80983_g03371</name>
</gene>
<dbReference type="Gene3D" id="1.25.10.10">
    <property type="entry name" value="Leucine-rich Repeat Variant"/>
    <property type="match status" value="3"/>
</dbReference>
<keyword evidence="3" id="KW-0677">Repeat</keyword>
<keyword evidence="5" id="KW-0234">DNA repair</keyword>
<dbReference type="InterPro" id="IPR029240">
    <property type="entry name" value="MMS19_N"/>
</dbReference>
<evidence type="ECO:0000256" key="1">
    <source>
        <dbReference type="ARBA" id="ARBA00004123"/>
    </source>
</evidence>
<accession>A0A507E2V0</accession>
<name>A0A507E2V0_9FUNG</name>
<dbReference type="GO" id="GO:0097361">
    <property type="term" value="C:cytosolic [4Fe-4S] assembly targeting complex"/>
    <property type="evidence" value="ECO:0007669"/>
    <property type="project" value="UniProtKB-UniRule"/>
</dbReference>
<dbReference type="GO" id="GO:0005634">
    <property type="term" value="C:nucleus"/>
    <property type="evidence" value="ECO:0007669"/>
    <property type="project" value="UniProtKB-SubCell"/>
</dbReference>
<evidence type="ECO:0000256" key="2">
    <source>
        <dbReference type="ARBA" id="ARBA00009340"/>
    </source>
</evidence>
<protein>
    <recommendedName>
        <fullName evidence="5">MMS19 nucleotide excision repair protein</fullName>
    </recommendedName>
</protein>
<sequence length="1052" mass="113647">MIVAVDSYLRARDGSQEAAAALNDIVAAVSQGHTSFLGLVEQLGPQLTHSDPFARAKGVGVLSSVLLQCPPERIGQNAVNVLVKFYIERLQDQPSVGELLKGLHAILKLDLVTSPDAEQVARSIFAELNVQTYQQTVRHAAFEIFDLLMRKQLPAVRKFGPSFVSDYVQVMDGEKDPRNLLLAFRTVKLIIGTLDYSNHAEDLFGIVFCYFPITFRPPPDDVYGITAEDLKLALRECISATPLFAKYAMPLLIEKLASISGSAKRDAMETLTACAPVYGADALLPHIFKTADDNNIAAALASVNAITLALSSATVSSSSVKSPLETFLELAVKDSIHNFKDPELKYGKLTGKMLVAAASACDPACHHVVNAVVPPILEQCRMQNLPTRQKHLLEILVDFLKAGQDVYGLTSVSAMDLDDDFLNPILSYKDRLFELYIAATAAASEYMPLRRTGIRGLAALLMSRQLLAGQEVEMAINQLNQAIVTDPDPEVRNEAIQALVTFATAKPEVVLATTFPALFHELPEGAGPQDATHVAGILKAILALSATGGLHTRGLQGLLQRLDSVGLVTMFGGSELQYAETLSKTILEIIDEPSLATAPGAAAIDSQDAIPGLAESIIQPVLVKTISASLSEQAVLLIQPRILCVWARILGSVMRVLDATQQQSLLESVIAIFVNDEVERLPGVTRSPQVSFAPLESSTPESQTRLSVLFAAIVCNCRPNVSFGTQDLPAFVDALIVRALRSTDAALAESLAKCAASIINKMKDDAQISAYMQRDIITSLHTAIRDDSPSGHSLRRKSIYICSWIARALIIRSHPAGYQITTEVLRLLDSGEQGTTLPQAGMLCSKAAADAVGIIIHAPEDGSLTRKSFANVKLLHPQRFFGHCVPFLVQGFQHASLVTKNAYLLALSHLLKNVPKAVVSNTLTDLFPLLLFSLSIPDPGLKLATLETLQALLVDSPPAIAPRVSSLIYALLNMAAGPVGAAAGTERDPMNVRIAALKVLGDFPKKFEYAHLFPHKVTVLSRLNVALDDPKRAVRKEASSARNRWYLLLARS</sequence>
<keyword evidence="5" id="KW-0227">DNA damage</keyword>
<comment type="function">
    <text evidence="5">Key component of the cytosolic iron-sulfur protein assembly (CIA) complex, a multiprotein complex that mediates the incorporation of iron-sulfur cluster into apoproteins specifically involved in DNA metabolism and genomic integrity. In the CIA complex, MMS19 acts as an adapter between early-acting CIA components and a subset of cellular target iron-sulfur proteins.</text>
</comment>
<dbReference type="InterPro" id="IPR016024">
    <property type="entry name" value="ARM-type_fold"/>
</dbReference>
<dbReference type="AlphaFoldDB" id="A0A507E2V0"/>
<keyword evidence="9" id="KW-1185">Reference proteome</keyword>
<dbReference type="GO" id="GO:0006281">
    <property type="term" value="P:DNA repair"/>
    <property type="evidence" value="ECO:0007669"/>
    <property type="project" value="UniProtKB-UniRule"/>
</dbReference>
<dbReference type="PANTHER" id="PTHR12891:SF0">
    <property type="entry name" value="MMS19 NUCLEOTIDE EXCISION REPAIR PROTEIN HOMOLOG"/>
    <property type="match status" value="1"/>
</dbReference>
<dbReference type="STRING" id="109895.A0A507E2V0"/>
<dbReference type="InterPro" id="IPR011989">
    <property type="entry name" value="ARM-like"/>
</dbReference>
<comment type="subcellular location">
    <subcellularLocation>
        <location evidence="1 5">Nucleus</location>
    </subcellularLocation>
</comment>
<proteinExistence type="inferred from homology"/>
<dbReference type="GO" id="GO:0016226">
    <property type="term" value="P:iron-sulfur cluster assembly"/>
    <property type="evidence" value="ECO:0007669"/>
    <property type="project" value="UniProtKB-UniRule"/>
</dbReference>
<evidence type="ECO:0000256" key="4">
    <source>
        <dbReference type="ARBA" id="ARBA00023242"/>
    </source>
</evidence>
<evidence type="ECO:0000259" key="6">
    <source>
        <dbReference type="Pfam" id="PF12460"/>
    </source>
</evidence>